<feature type="region of interest" description="Disordered" evidence="1">
    <location>
        <begin position="36"/>
        <end position="83"/>
    </location>
</feature>
<gene>
    <name evidence="2" type="ORF">SAMN04488036_11159</name>
</gene>
<evidence type="ECO:0000313" key="2">
    <source>
        <dbReference type="EMBL" id="SFL37770.1"/>
    </source>
</evidence>
<evidence type="ECO:0000256" key="1">
    <source>
        <dbReference type="SAM" id="MobiDB-lite"/>
    </source>
</evidence>
<sequence length="130" mass="13598">MAVALQSNFISNAGTPRVVVLTAVQSAMVKAALSHYGGRETGKVEKPEPTKVSRGLDSQGERAPGGAAADRAAQRSVGSQTLDSSVQRMIGNAVSTFNNSAQGRSFAQVMMAELEANGVDSSQSFIDYYV</sequence>
<dbReference type="STRING" id="1280847.SAMN04488036_11159"/>
<accession>A0A1I4H7M8</accession>
<dbReference type="EMBL" id="FOSZ01000011">
    <property type="protein sequence ID" value="SFL37770.1"/>
    <property type="molecule type" value="Genomic_DNA"/>
</dbReference>
<dbReference type="OrthoDB" id="7861675at2"/>
<evidence type="ECO:0000313" key="3">
    <source>
        <dbReference type="Proteomes" id="UP000198851"/>
    </source>
</evidence>
<organism evidence="2 3">
    <name type="scientific">Shimia haliotis</name>
    <dbReference type="NCBI Taxonomy" id="1280847"/>
    <lineage>
        <taxon>Bacteria</taxon>
        <taxon>Pseudomonadati</taxon>
        <taxon>Pseudomonadota</taxon>
        <taxon>Alphaproteobacteria</taxon>
        <taxon>Rhodobacterales</taxon>
        <taxon>Roseobacteraceae</taxon>
    </lineage>
</organism>
<feature type="compositionally biased region" description="Basic and acidic residues" evidence="1">
    <location>
        <begin position="37"/>
        <end position="51"/>
    </location>
</feature>
<protein>
    <submittedName>
        <fullName evidence="2">Uncharacterized protein</fullName>
    </submittedName>
</protein>
<dbReference type="Proteomes" id="UP000198851">
    <property type="component" value="Unassembled WGS sequence"/>
</dbReference>
<proteinExistence type="predicted"/>
<reference evidence="3" key="1">
    <citation type="submission" date="2016-10" db="EMBL/GenBank/DDBJ databases">
        <authorList>
            <person name="Varghese N."/>
            <person name="Submissions S."/>
        </authorList>
    </citation>
    <scope>NUCLEOTIDE SEQUENCE [LARGE SCALE GENOMIC DNA]</scope>
    <source>
        <strain evidence="3">DSM 28453</strain>
    </source>
</reference>
<dbReference type="AlphaFoldDB" id="A0A1I4H7M8"/>
<feature type="compositionally biased region" description="Low complexity" evidence="1">
    <location>
        <begin position="61"/>
        <end position="75"/>
    </location>
</feature>
<name>A0A1I4H7M8_9RHOB</name>
<dbReference type="RefSeq" id="WP_093325909.1">
    <property type="nucleotide sequence ID" value="NZ_FOSZ01000011.1"/>
</dbReference>
<keyword evidence="3" id="KW-1185">Reference proteome</keyword>